<dbReference type="Pfam" id="PF07715">
    <property type="entry name" value="Plug"/>
    <property type="match status" value="1"/>
</dbReference>
<evidence type="ECO:0000256" key="5">
    <source>
        <dbReference type="SAM" id="Phobius"/>
    </source>
</evidence>
<dbReference type="Pfam" id="PF00593">
    <property type="entry name" value="TonB_dep_Rec_b-barrel"/>
    <property type="match status" value="1"/>
</dbReference>
<evidence type="ECO:0000259" key="6">
    <source>
        <dbReference type="Pfam" id="PF00593"/>
    </source>
</evidence>
<evidence type="ECO:0000313" key="8">
    <source>
        <dbReference type="EMBL" id="PUZ25344.1"/>
    </source>
</evidence>
<comment type="subcellular location">
    <subcellularLocation>
        <location evidence="2">Cell outer membrane</location>
        <topology evidence="2">Multi-pass membrane protein</topology>
    </subcellularLocation>
</comment>
<dbReference type="Gene3D" id="2.60.40.1120">
    <property type="entry name" value="Carboxypeptidase-like, regulatory domain"/>
    <property type="match status" value="1"/>
</dbReference>
<dbReference type="PANTHER" id="PTHR30069:SF29">
    <property type="entry name" value="HEMOGLOBIN AND HEMOGLOBIN-HAPTOGLOBIN-BINDING PROTEIN 1-RELATED"/>
    <property type="match status" value="1"/>
</dbReference>
<dbReference type="InterPro" id="IPR039426">
    <property type="entry name" value="TonB-dep_rcpt-like"/>
</dbReference>
<evidence type="ECO:0000313" key="9">
    <source>
        <dbReference type="Proteomes" id="UP000244450"/>
    </source>
</evidence>
<evidence type="ECO:0000256" key="1">
    <source>
        <dbReference type="ARBA" id="ARBA00022729"/>
    </source>
</evidence>
<dbReference type="InterPro" id="IPR012910">
    <property type="entry name" value="Plug_dom"/>
</dbReference>
<organism evidence="8 9">
    <name type="scientific">Chitinophaga parva</name>
    <dbReference type="NCBI Taxonomy" id="2169414"/>
    <lineage>
        <taxon>Bacteria</taxon>
        <taxon>Pseudomonadati</taxon>
        <taxon>Bacteroidota</taxon>
        <taxon>Chitinophagia</taxon>
        <taxon>Chitinophagales</taxon>
        <taxon>Chitinophagaceae</taxon>
        <taxon>Chitinophaga</taxon>
    </lineage>
</organism>
<evidence type="ECO:0000256" key="4">
    <source>
        <dbReference type="SAM" id="MobiDB-lite"/>
    </source>
</evidence>
<keyword evidence="2 3" id="KW-0472">Membrane</keyword>
<keyword evidence="2" id="KW-0998">Cell outer membrane</keyword>
<feature type="domain" description="TonB-dependent receptor plug" evidence="7">
    <location>
        <begin position="186"/>
        <end position="291"/>
    </location>
</feature>
<keyword evidence="5" id="KW-1133">Transmembrane helix</keyword>
<dbReference type="AlphaFoldDB" id="A0A2T7BGE5"/>
<evidence type="ECO:0000256" key="2">
    <source>
        <dbReference type="PROSITE-ProRule" id="PRU01360"/>
    </source>
</evidence>
<dbReference type="PROSITE" id="PS52016">
    <property type="entry name" value="TONB_DEPENDENT_REC_3"/>
    <property type="match status" value="1"/>
</dbReference>
<keyword evidence="1" id="KW-0732">Signal</keyword>
<dbReference type="Pfam" id="PF13715">
    <property type="entry name" value="CarbopepD_reg_2"/>
    <property type="match status" value="1"/>
</dbReference>
<dbReference type="InterPro" id="IPR008969">
    <property type="entry name" value="CarboxyPept-like_regulatory"/>
</dbReference>
<dbReference type="GO" id="GO:0015344">
    <property type="term" value="F:siderophore uptake transmembrane transporter activity"/>
    <property type="evidence" value="ECO:0007669"/>
    <property type="project" value="TreeGrafter"/>
</dbReference>
<comment type="similarity">
    <text evidence="2 3">Belongs to the TonB-dependent receptor family.</text>
</comment>
<keyword evidence="3" id="KW-0798">TonB box</keyword>
<comment type="caution">
    <text evidence="8">The sequence shown here is derived from an EMBL/GenBank/DDBJ whole genome shotgun (WGS) entry which is preliminary data.</text>
</comment>
<dbReference type="NCBIfam" id="TIGR04056">
    <property type="entry name" value="OMP_RagA_SusC"/>
    <property type="match status" value="1"/>
</dbReference>
<feature type="compositionally biased region" description="Polar residues" evidence="4">
    <location>
        <begin position="208"/>
        <end position="227"/>
    </location>
</feature>
<protein>
    <recommendedName>
        <fullName evidence="10">SusC/RagA family TonB-linked outer membrane protein</fullName>
    </recommendedName>
</protein>
<sequence>MRTVARRQIHISCYEVKRSTHYSYLFFYIKHRNCMHTTDPCYVTGLLPSQRRRYANFLRPVLRVVNVLAILLLVLAGATKAGTLTGTAFYGDSTITGRIVDENSHPLPGATVSLKANPARGATTDATGHFAINASANDVLVITFIGYNRKEIPVGAQRQINVQLEVSATSLEKVVVVGYGTQKRGEVTGAISSVDADAMKEQPAASLQQSLQGKTPGVQITQNSGSPGKNAEVRVRGLTSINNSDVLYVVDGVPLTANGINAIDPDNIASVQILKDASSQAIYGSRGANGVVLIETKKGSRNNSHVYVNAYAGTQQVRKKLKLLNTQDFIMLNTEAFKNAGQASPWTNPAQYTTNTNWQDAMFQTAPVQSYDVAFGGGSDKVTYRMSGNYFSQDGIITGSTFKRASFTLNSSFRPIEKVEVGENISVARSTQILVGEGATSRVDLLSALSMDPSVHIKDTAGNYLPARYSDIQNPLASINYTSKNHPYNNWSVVGNTYLQVKPVKDLTLRSSLAIDLNFADDKAFTPTYYVSASQNNPIASLSQSKAVGYSWTWDNTATYEKRIAEDHEIKVLAGISAQQYSYDYVRGANQGQPGNAAYLQYLDAGTANPTVAGSMVRWSLLSYMGRVNYNFRQKYFLTGTIRRDGSSKFGENNKYGNFPSASVGWALSKENFLRNAHAVDNLMLRASWGIVGNQASAGYYDFASNINNGYYAFGSNPQLTAEPAGLGNPNLKWEQVRQFDLGLDFKFLEDFSGYVDYYDKKTNNMLLRIPILFESGYSTGPLTNVASMANAGLEFQLDWNHTFGSFNVHAGGNFATLHNKVLSLENEGAQIFSSPNMTMAGHRVAEFYGYVADGVFQNQGEIDAHPGQPKAAPGDIRFKDLNGDKVIDDKDQTFLGSPLPDLQYGFSAGASFKGFDLNLSFFGVSGSKIYQSYKYNTNGFFISNYNMEEETLGRWHGEGTSYRIPRLNAADPNYNARASSYYLSNGNYLRLRNVTLGYNFPQKMMDRWKINGLRVYASAQNLFVFTHYNGYDPEIGITFGGNAGTLNLGQDNVNYPQPRILTAGVNITL</sequence>
<keyword evidence="2 5" id="KW-0812">Transmembrane</keyword>
<dbReference type="PANTHER" id="PTHR30069">
    <property type="entry name" value="TONB-DEPENDENT OUTER MEMBRANE RECEPTOR"/>
    <property type="match status" value="1"/>
</dbReference>
<keyword evidence="2" id="KW-1134">Transmembrane beta strand</keyword>
<gene>
    <name evidence="8" type="ORF">DCC81_13660</name>
</gene>
<evidence type="ECO:0000256" key="3">
    <source>
        <dbReference type="RuleBase" id="RU003357"/>
    </source>
</evidence>
<dbReference type="InterPro" id="IPR023997">
    <property type="entry name" value="TonB-dep_OMP_SusC/RagA_CS"/>
</dbReference>
<dbReference type="InterPro" id="IPR000531">
    <property type="entry name" value="Beta-barrel_TonB"/>
</dbReference>
<feature type="domain" description="TonB-dependent receptor-like beta-barrel" evidence="6">
    <location>
        <begin position="476"/>
        <end position="1023"/>
    </location>
</feature>
<dbReference type="SUPFAM" id="SSF49464">
    <property type="entry name" value="Carboxypeptidase regulatory domain-like"/>
    <property type="match status" value="1"/>
</dbReference>
<dbReference type="SUPFAM" id="SSF56935">
    <property type="entry name" value="Porins"/>
    <property type="match status" value="1"/>
</dbReference>
<proteinExistence type="inferred from homology"/>
<evidence type="ECO:0008006" key="10">
    <source>
        <dbReference type="Google" id="ProtNLM"/>
    </source>
</evidence>
<dbReference type="Gene3D" id="2.170.130.10">
    <property type="entry name" value="TonB-dependent receptor, plug domain"/>
    <property type="match status" value="1"/>
</dbReference>
<evidence type="ECO:0000259" key="7">
    <source>
        <dbReference type="Pfam" id="PF07715"/>
    </source>
</evidence>
<dbReference type="NCBIfam" id="TIGR04057">
    <property type="entry name" value="SusC_RagA_signa"/>
    <property type="match status" value="1"/>
</dbReference>
<dbReference type="GO" id="GO:0044718">
    <property type="term" value="P:siderophore transmembrane transport"/>
    <property type="evidence" value="ECO:0007669"/>
    <property type="project" value="TreeGrafter"/>
</dbReference>
<feature type="region of interest" description="Disordered" evidence="4">
    <location>
        <begin position="208"/>
        <end position="231"/>
    </location>
</feature>
<dbReference type="EMBL" id="QCYK01000002">
    <property type="protein sequence ID" value="PUZ25344.1"/>
    <property type="molecule type" value="Genomic_DNA"/>
</dbReference>
<dbReference type="InterPro" id="IPR037066">
    <property type="entry name" value="Plug_dom_sf"/>
</dbReference>
<reference evidence="8 9" key="1">
    <citation type="submission" date="2018-04" db="EMBL/GenBank/DDBJ databases">
        <title>Chitinophaga fuyangensis sp. nov., isolated from soil in a chemical factory.</title>
        <authorList>
            <person name="Chen K."/>
        </authorList>
    </citation>
    <scope>NUCLEOTIDE SEQUENCE [LARGE SCALE GENOMIC DNA]</scope>
    <source>
        <strain evidence="8 9">LY-1</strain>
    </source>
</reference>
<keyword evidence="9" id="KW-1185">Reference proteome</keyword>
<accession>A0A2T7BGE5</accession>
<keyword evidence="2" id="KW-0813">Transport</keyword>
<dbReference type="InterPro" id="IPR023996">
    <property type="entry name" value="TonB-dep_OMP_SusC/RagA"/>
</dbReference>
<dbReference type="GO" id="GO:0009279">
    <property type="term" value="C:cell outer membrane"/>
    <property type="evidence" value="ECO:0007669"/>
    <property type="project" value="UniProtKB-SubCell"/>
</dbReference>
<name>A0A2T7BGE5_9BACT</name>
<feature type="transmembrane region" description="Helical" evidence="5">
    <location>
        <begin position="61"/>
        <end position="79"/>
    </location>
</feature>
<dbReference type="OrthoDB" id="9768177at2"/>
<dbReference type="Proteomes" id="UP000244450">
    <property type="component" value="Unassembled WGS sequence"/>
</dbReference>